<reference evidence="11 12" key="1">
    <citation type="submission" date="2018-12" db="EMBL/GenBank/DDBJ databases">
        <title>Dyella dinghuensis sp. nov. DHOA06 and Dyella choica sp. nov. 4M-K27, isolated from forest soil.</title>
        <authorList>
            <person name="Qiu L.-H."/>
            <person name="Gao Z.-H."/>
        </authorList>
    </citation>
    <scope>NUCLEOTIDE SEQUENCE [LARGE SCALE GENOMIC DNA]</scope>
    <source>
        <strain evidence="11 12">DHOA06</strain>
    </source>
</reference>
<dbReference type="GO" id="GO:0005886">
    <property type="term" value="C:plasma membrane"/>
    <property type="evidence" value="ECO:0007669"/>
    <property type="project" value="UniProtKB-SubCell"/>
</dbReference>
<dbReference type="SMART" id="SM00560">
    <property type="entry name" value="LamGL"/>
    <property type="match status" value="1"/>
</dbReference>
<keyword evidence="7" id="KW-1015">Disulfide bond</keyword>
<keyword evidence="4" id="KW-0732">Signal</keyword>
<keyword evidence="2" id="KW-1003">Cell membrane</keyword>
<dbReference type="InterPro" id="IPR018765">
    <property type="entry name" value="DUF2341"/>
</dbReference>
<evidence type="ECO:0000256" key="7">
    <source>
        <dbReference type="ARBA" id="ARBA00023157"/>
    </source>
</evidence>
<gene>
    <name evidence="11" type="ORF">EKH79_11775</name>
</gene>
<keyword evidence="8" id="KW-0653">Protein transport</keyword>
<feature type="domain" description="LamG-like jellyroll fold" evidence="10">
    <location>
        <begin position="218"/>
        <end position="351"/>
    </location>
</feature>
<dbReference type="Pfam" id="PF01618">
    <property type="entry name" value="MotA_ExbB"/>
    <property type="match status" value="1"/>
</dbReference>
<dbReference type="InterPro" id="IPR013320">
    <property type="entry name" value="ConA-like_dom_sf"/>
</dbReference>
<evidence type="ECO:0000256" key="1">
    <source>
        <dbReference type="ARBA" id="ARBA00004651"/>
    </source>
</evidence>
<dbReference type="RefSeq" id="WP_126674024.1">
    <property type="nucleotide sequence ID" value="NZ_RYZR01000006.1"/>
</dbReference>
<dbReference type="Pfam" id="PF13385">
    <property type="entry name" value="Laminin_G_3"/>
    <property type="match status" value="1"/>
</dbReference>
<dbReference type="Gene3D" id="2.60.120.200">
    <property type="match status" value="1"/>
</dbReference>
<evidence type="ECO:0000259" key="10">
    <source>
        <dbReference type="SMART" id="SM00560"/>
    </source>
</evidence>
<feature type="transmembrane region" description="Helical" evidence="9">
    <location>
        <begin position="394"/>
        <end position="413"/>
    </location>
</feature>
<keyword evidence="8" id="KW-0813">Transport</keyword>
<dbReference type="Proteomes" id="UP000267077">
    <property type="component" value="Unassembled WGS sequence"/>
</dbReference>
<protein>
    <submittedName>
        <fullName evidence="11">MotA/TolQ/ExbB proton channel family protein</fullName>
    </submittedName>
</protein>
<comment type="similarity">
    <text evidence="8">Belongs to the exbB/tolQ family.</text>
</comment>
<evidence type="ECO:0000313" key="11">
    <source>
        <dbReference type="EMBL" id="RUL63087.1"/>
    </source>
</evidence>
<evidence type="ECO:0000256" key="2">
    <source>
        <dbReference type="ARBA" id="ARBA00022475"/>
    </source>
</evidence>
<dbReference type="Pfam" id="PF10102">
    <property type="entry name" value="DUF2341"/>
    <property type="match status" value="1"/>
</dbReference>
<dbReference type="PANTHER" id="PTHR30625">
    <property type="entry name" value="PROTEIN TOLQ"/>
    <property type="match status" value="1"/>
</dbReference>
<dbReference type="OrthoDB" id="175881at2"/>
<evidence type="ECO:0000256" key="8">
    <source>
        <dbReference type="RuleBase" id="RU004057"/>
    </source>
</evidence>
<dbReference type="AlphaFoldDB" id="A0A3S0RDC5"/>
<sequence>MTTTKHPDRGSTMRYFIYVCALCLLLLPRWSAASETSWWNDDWSYRKPITLDTTSKGASMSQATGRIPLLIRLHPGNFQFDGVANTGADLRFISSDGKTPLNYQIENFDPVLGVAQVWLDVTDLPANAQQTVWMYYGNTKAPAMSSGPATFDADYTLVYHFDDQTGAPPKDATAYGNNAMNGALRIVDGGIAGKAARFDGSTVVTLPAGSSLDIKQDGGFTFSAWIKLDALPTTATLIYGHRQDGKALLIGIDGGAPFVEIDGDKPQRSAAGQPLKAGQWTHVAVTATGGQIVLYVNGNAYANLSASLPALSGSATLGGDVASTTPAAVPYASFVGMMDEVRLSRVARSPTLIAADASSQGAESKLIAYGEDEKKSGFGFGYFGIIVKSVTVDAWVVIALLMIMALISWVVMWQRGTYVSAVSNANDRFMHRYRELGGNLLGLSGNEASPAAKKELADSSLYRLYETGAKEVWRRRDAHGHLVIASESIEAIRAVMDSTLVRENQALSRSMVMLTIAISGGPFLGLLGTVVGVMITFAAIAAAGDVNINAIAPGISAALLATVAGLFVAIPALFGYNYLLTRNKAVTANMQVFVDEFVTRLAELHRSADQSTLDAREVRHAGQ</sequence>
<evidence type="ECO:0000256" key="3">
    <source>
        <dbReference type="ARBA" id="ARBA00022692"/>
    </source>
</evidence>
<dbReference type="SUPFAM" id="SSF49899">
    <property type="entry name" value="Concanavalin A-like lectins/glucanases"/>
    <property type="match status" value="1"/>
</dbReference>
<evidence type="ECO:0000313" key="12">
    <source>
        <dbReference type="Proteomes" id="UP000267077"/>
    </source>
</evidence>
<comment type="caution">
    <text evidence="11">The sequence shown here is derived from an EMBL/GenBank/DDBJ whole genome shotgun (WGS) entry which is preliminary data.</text>
</comment>
<evidence type="ECO:0000256" key="6">
    <source>
        <dbReference type="ARBA" id="ARBA00023136"/>
    </source>
</evidence>
<keyword evidence="5 9" id="KW-1133">Transmembrane helix</keyword>
<feature type="transmembrane region" description="Helical" evidence="9">
    <location>
        <begin position="550"/>
        <end position="574"/>
    </location>
</feature>
<keyword evidence="12" id="KW-1185">Reference proteome</keyword>
<keyword evidence="3 9" id="KW-0812">Transmembrane</keyword>
<proteinExistence type="inferred from homology"/>
<feature type="transmembrane region" description="Helical" evidence="9">
    <location>
        <begin position="511"/>
        <end position="544"/>
    </location>
</feature>
<evidence type="ECO:0000256" key="4">
    <source>
        <dbReference type="ARBA" id="ARBA00022729"/>
    </source>
</evidence>
<evidence type="ECO:0000256" key="9">
    <source>
        <dbReference type="SAM" id="Phobius"/>
    </source>
</evidence>
<comment type="subcellular location">
    <subcellularLocation>
        <location evidence="1">Cell membrane</location>
        <topology evidence="1">Multi-pass membrane protein</topology>
    </subcellularLocation>
    <subcellularLocation>
        <location evidence="8">Membrane</location>
        <topology evidence="8">Multi-pass membrane protein</topology>
    </subcellularLocation>
</comment>
<organism evidence="11 12">
    <name type="scientific">Dyella dinghuensis</name>
    <dbReference type="NCBI Taxonomy" id="1920169"/>
    <lineage>
        <taxon>Bacteria</taxon>
        <taxon>Pseudomonadati</taxon>
        <taxon>Pseudomonadota</taxon>
        <taxon>Gammaproteobacteria</taxon>
        <taxon>Lysobacterales</taxon>
        <taxon>Rhodanobacteraceae</taxon>
        <taxon>Dyella</taxon>
    </lineage>
</organism>
<dbReference type="GO" id="GO:0017038">
    <property type="term" value="P:protein import"/>
    <property type="evidence" value="ECO:0007669"/>
    <property type="project" value="TreeGrafter"/>
</dbReference>
<dbReference type="PANTHER" id="PTHR30625:SF3">
    <property type="entry name" value="TOL-PAL SYSTEM PROTEIN TOLQ"/>
    <property type="match status" value="1"/>
</dbReference>
<dbReference type="EMBL" id="RYZR01000006">
    <property type="protein sequence ID" value="RUL63087.1"/>
    <property type="molecule type" value="Genomic_DNA"/>
</dbReference>
<dbReference type="InterPro" id="IPR050790">
    <property type="entry name" value="ExbB/TolQ_transport"/>
</dbReference>
<keyword evidence="6 9" id="KW-0472">Membrane</keyword>
<dbReference type="InterPro" id="IPR006558">
    <property type="entry name" value="LamG-like"/>
</dbReference>
<evidence type="ECO:0000256" key="5">
    <source>
        <dbReference type="ARBA" id="ARBA00022989"/>
    </source>
</evidence>
<name>A0A3S0RDC5_9GAMM</name>
<dbReference type="InterPro" id="IPR002898">
    <property type="entry name" value="MotA_ExbB_proton_chnl"/>
</dbReference>
<accession>A0A3S0RDC5</accession>